<feature type="compositionally biased region" description="Basic and acidic residues" evidence="1">
    <location>
        <begin position="18"/>
        <end position="32"/>
    </location>
</feature>
<dbReference type="EMBL" id="CP073100">
    <property type="protein sequence ID" value="QUE51413.1"/>
    <property type="molecule type" value="Genomic_DNA"/>
</dbReference>
<feature type="region of interest" description="Disordered" evidence="1">
    <location>
        <begin position="1"/>
        <end position="32"/>
    </location>
</feature>
<keyword evidence="2" id="KW-1133">Transmembrane helix</keyword>
<evidence type="ECO:0000256" key="2">
    <source>
        <dbReference type="SAM" id="Phobius"/>
    </source>
</evidence>
<evidence type="ECO:0000313" key="4">
    <source>
        <dbReference type="Proteomes" id="UP000676169"/>
    </source>
</evidence>
<keyword evidence="4" id="KW-1185">Reference proteome</keyword>
<feature type="transmembrane region" description="Helical" evidence="2">
    <location>
        <begin position="51"/>
        <end position="75"/>
    </location>
</feature>
<feature type="compositionally biased region" description="Basic and acidic residues" evidence="1">
    <location>
        <begin position="1"/>
        <end position="11"/>
    </location>
</feature>
<proteinExistence type="predicted"/>
<accession>A0A975G9P4</accession>
<dbReference type="AlphaFoldDB" id="A0A975G9P4"/>
<reference evidence="3" key="1">
    <citation type="submission" date="2021-04" db="EMBL/GenBank/DDBJ databases">
        <title>Luteolibacter sp. 32A isolated from the skin of an Anderson's salamander (Ambystoma andersonii).</title>
        <authorList>
            <person name="Spergser J."/>
            <person name="Busse H.-J."/>
        </authorList>
    </citation>
    <scope>NUCLEOTIDE SEQUENCE</scope>
    <source>
        <strain evidence="3">32A</strain>
    </source>
</reference>
<gene>
    <name evidence="3" type="ORF">KBB96_00605</name>
</gene>
<keyword evidence="2" id="KW-0812">Transmembrane</keyword>
<dbReference type="Proteomes" id="UP000676169">
    <property type="component" value="Chromosome"/>
</dbReference>
<dbReference type="KEGG" id="lamb:KBB96_00605"/>
<evidence type="ECO:0000256" key="1">
    <source>
        <dbReference type="SAM" id="MobiDB-lite"/>
    </source>
</evidence>
<protein>
    <submittedName>
        <fullName evidence="3">Uncharacterized protein</fullName>
    </submittedName>
</protein>
<evidence type="ECO:0000313" key="3">
    <source>
        <dbReference type="EMBL" id="QUE51413.1"/>
    </source>
</evidence>
<sequence length="331" mass="36724">MEIRSYPRPPKEATGVKLPEEAPRIMDSPGRGRERILRRRKVRKESRAKLLMVRTIAFGTLTGVGLILFVIIGILRTKDDGGEGWKDPNASRYQVYSGAKKAREFPSPSSEEVVATVRKVLAMRNAGDFRDLVRLKGMSEAEAVDFLTRLTAKMGKITQVTWQSADTVNGLQLESALVEFANGMPRVAYLTPDGAGTWQMDLASFASHGSVNWDELYAGGARTAELRAVANKDSYYNGSYTDESTWSAYLLSRPDEERAFIGYCKKGGSADRAFERVLREKRVFPVVVQISKTTGENSRQVEILSVLAEGWVLTNTPFDEAFLSEAPPEGK</sequence>
<organism evidence="3 4">
    <name type="scientific">Luteolibacter ambystomatis</name>
    <dbReference type="NCBI Taxonomy" id="2824561"/>
    <lineage>
        <taxon>Bacteria</taxon>
        <taxon>Pseudomonadati</taxon>
        <taxon>Verrucomicrobiota</taxon>
        <taxon>Verrucomicrobiia</taxon>
        <taxon>Verrucomicrobiales</taxon>
        <taxon>Verrucomicrobiaceae</taxon>
        <taxon>Luteolibacter</taxon>
    </lineage>
</organism>
<keyword evidence="2" id="KW-0472">Membrane</keyword>
<name>A0A975G9P4_9BACT</name>
<dbReference type="RefSeq" id="WP_211631552.1">
    <property type="nucleotide sequence ID" value="NZ_CP073100.1"/>
</dbReference>